<evidence type="ECO:0008006" key="3">
    <source>
        <dbReference type="Google" id="ProtNLM"/>
    </source>
</evidence>
<gene>
    <name evidence="1" type="ORF">B5G26_13585</name>
</gene>
<comment type="caution">
    <text evidence="1">The sequence shown here is derived from an EMBL/GenBank/DDBJ whole genome shotgun (WGS) entry which is preliminary data.</text>
</comment>
<proteinExistence type="predicted"/>
<sequence length="224" mass="24795">MFDWEEYDMERPENISDNTLLTKIEEGVLLERIGERNEFIEELETGDHIAGNPKEDMNEWHLQTEQNSCAIACQSFVAEQLLDCEFSEEEMIHRAKSMGIYDSDTGTAANDTGKLLSCLGLEVEYTYEMSLADLAEILECGDKVICGVSSQILSCPELAQIPGIKADHAVQVIGIDATDPENVQVILNDPGLIDGQGIRHDVDTFMKAWETGGNYAVTVSKEVA</sequence>
<evidence type="ECO:0000313" key="1">
    <source>
        <dbReference type="EMBL" id="OUN40816.1"/>
    </source>
</evidence>
<name>A0A1Y3TW86_9FIRM</name>
<reference evidence="2" key="1">
    <citation type="submission" date="2017-04" db="EMBL/GenBank/DDBJ databases">
        <title>Function of individual gut microbiota members based on whole genome sequencing of pure cultures obtained from chicken caecum.</title>
        <authorList>
            <person name="Medvecky M."/>
            <person name="Cejkova D."/>
            <person name="Polansky O."/>
            <person name="Karasova D."/>
            <person name="Kubasova T."/>
            <person name="Cizek A."/>
            <person name="Rychlik I."/>
        </authorList>
    </citation>
    <scope>NUCLEOTIDE SEQUENCE [LARGE SCALE GENOMIC DNA]</scope>
    <source>
        <strain evidence="2">An75</strain>
    </source>
</reference>
<dbReference type="EMBL" id="NFHM01000028">
    <property type="protein sequence ID" value="OUN40816.1"/>
    <property type="molecule type" value="Genomic_DNA"/>
</dbReference>
<dbReference type="AlphaFoldDB" id="A0A1Y3TW86"/>
<dbReference type="RefSeq" id="WP_087990035.1">
    <property type="nucleotide sequence ID" value="NZ_CAUFCZ010000070.1"/>
</dbReference>
<dbReference type="Gene3D" id="3.90.70.10">
    <property type="entry name" value="Cysteine proteinases"/>
    <property type="match status" value="1"/>
</dbReference>
<dbReference type="Proteomes" id="UP000195455">
    <property type="component" value="Unassembled WGS sequence"/>
</dbReference>
<evidence type="ECO:0000313" key="2">
    <source>
        <dbReference type="Proteomes" id="UP000195455"/>
    </source>
</evidence>
<accession>A0A1Y3TW86</accession>
<organism evidence="1 2">
    <name type="scientific">Anaerotignum lactatifermentans</name>
    <dbReference type="NCBI Taxonomy" id="160404"/>
    <lineage>
        <taxon>Bacteria</taxon>
        <taxon>Bacillati</taxon>
        <taxon>Bacillota</taxon>
        <taxon>Clostridia</taxon>
        <taxon>Lachnospirales</taxon>
        <taxon>Anaerotignaceae</taxon>
        <taxon>Anaerotignum</taxon>
    </lineage>
</organism>
<protein>
    <recommendedName>
        <fullName evidence="3">Peptidase C39-like domain-containing protein</fullName>
    </recommendedName>
</protein>